<reference evidence="2" key="1">
    <citation type="submission" date="2021-01" db="EMBL/GenBank/DDBJ databases">
        <authorList>
            <consortium name="Genoscope - CEA"/>
            <person name="William W."/>
        </authorList>
    </citation>
    <scope>NUCLEOTIDE SEQUENCE</scope>
</reference>
<accession>A0A8S1WU15</accession>
<proteinExistence type="predicted"/>
<feature type="region of interest" description="Disordered" evidence="1">
    <location>
        <begin position="1"/>
        <end position="20"/>
    </location>
</feature>
<evidence type="ECO:0000313" key="2">
    <source>
        <dbReference type="EMBL" id="CAD8193273.1"/>
    </source>
</evidence>
<organism evidence="2 3">
    <name type="scientific">Paramecium pentaurelia</name>
    <dbReference type="NCBI Taxonomy" id="43138"/>
    <lineage>
        <taxon>Eukaryota</taxon>
        <taxon>Sar</taxon>
        <taxon>Alveolata</taxon>
        <taxon>Ciliophora</taxon>
        <taxon>Intramacronucleata</taxon>
        <taxon>Oligohymenophorea</taxon>
        <taxon>Peniculida</taxon>
        <taxon>Parameciidae</taxon>
        <taxon>Paramecium</taxon>
    </lineage>
</organism>
<dbReference type="AlphaFoldDB" id="A0A8S1WU15"/>
<dbReference type="OrthoDB" id="308244at2759"/>
<keyword evidence="3" id="KW-1185">Reference proteome</keyword>
<dbReference type="EMBL" id="CAJJDO010000104">
    <property type="protein sequence ID" value="CAD8193273.1"/>
    <property type="molecule type" value="Genomic_DNA"/>
</dbReference>
<gene>
    <name evidence="2" type="ORF">PPENT_87.1.T1040002</name>
</gene>
<evidence type="ECO:0000313" key="3">
    <source>
        <dbReference type="Proteomes" id="UP000689195"/>
    </source>
</evidence>
<evidence type="ECO:0000256" key="1">
    <source>
        <dbReference type="SAM" id="MobiDB-lite"/>
    </source>
</evidence>
<comment type="caution">
    <text evidence="2">The sequence shown here is derived from an EMBL/GenBank/DDBJ whole genome shotgun (WGS) entry which is preliminary data.</text>
</comment>
<sequence>MSGSAYHNQKPQSSIDNNPACEQQKQVQIQKLNQKQQQEEQLIRYYIFENLQYFINLIYSLKAVNEHFKNDPQHPMKIIARNKIVLQSNLSNSIQYDQQYQYQSDSKLYQVLQQEKFNAKQLLEQLSPELKEEFQSYFDAYKTNSLNSNIQMCSQNLEQTNLQSKFDQKVLQSVINSIQSVDQTTQQFKEQKIYNRPKMQDVILKAQNYYEKTKQQLHINFPNPINVEQESNQYQNSQAPKFKLKQKLQNSIGILKKKIYKDSINQHNKKS</sequence>
<name>A0A8S1WU15_9CILI</name>
<dbReference type="Proteomes" id="UP000689195">
    <property type="component" value="Unassembled WGS sequence"/>
</dbReference>
<protein>
    <submittedName>
        <fullName evidence="2">Uncharacterized protein</fullName>
    </submittedName>
</protein>